<name>A0A8S0WNZ8_9FIRM</name>
<gene>
    <name evidence="8" type="ORF">DEACI_1496</name>
    <name evidence="7" type="ORF">DEACI_2221</name>
</gene>
<comment type="subcellular location">
    <subcellularLocation>
        <location evidence="5">Cytoplasm</location>
    </subcellularLocation>
</comment>
<keyword evidence="1 5" id="KW-0963">Cytoplasm</keyword>
<protein>
    <recommendedName>
        <fullName evidence="5">Putative pre-16S rRNA nuclease</fullName>
        <ecNumber evidence="5">3.1.-.-</ecNumber>
    </recommendedName>
</protein>
<feature type="domain" description="YqgF/RNase H-like" evidence="6">
    <location>
        <begin position="4"/>
        <end position="102"/>
    </location>
</feature>
<dbReference type="GO" id="GO:0004518">
    <property type="term" value="F:nuclease activity"/>
    <property type="evidence" value="ECO:0007669"/>
    <property type="project" value="UniProtKB-KW"/>
</dbReference>
<dbReference type="CDD" id="cd16964">
    <property type="entry name" value="YqgF"/>
    <property type="match status" value="1"/>
</dbReference>
<dbReference type="GO" id="GO:0000967">
    <property type="term" value="P:rRNA 5'-end processing"/>
    <property type="evidence" value="ECO:0007669"/>
    <property type="project" value="UniProtKB-UniRule"/>
</dbReference>
<dbReference type="PANTHER" id="PTHR33317">
    <property type="entry name" value="POLYNUCLEOTIDYL TRANSFERASE, RIBONUCLEASE H-LIKE SUPERFAMILY PROTEIN"/>
    <property type="match status" value="1"/>
</dbReference>
<sequence>MDGRRIMGLDFGERTIGVAVSDELLWTGQGVKTIRRSKTEMAELADLIRSYDVGEIVLGYPKNMNGTLGPRARLTEEFAERLRRSFGLPVVLWDERLTTAAAERTLLEGDISRAKRKKVIDKMAAILILQGYLERKRG</sequence>
<comment type="similarity">
    <text evidence="5">Belongs to the YqgF HJR family.</text>
</comment>
<dbReference type="EMBL" id="LR746496">
    <property type="protein sequence ID" value="CAA7601554.1"/>
    <property type="molecule type" value="Genomic_DNA"/>
</dbReference>
<evidence type="ECO:0000256" key="2">
    <source>
        <dbReference type="ARBA" id="ARBA00022517"/>
    </source>
</evidence>
<dbReference type="InterPro" id="IPR037027">
    <property type="entry name" value="YqgF/RNaseH-like_dom_sf"/>
</dbReference>
<dbReference type="InterPro" id="IPR012337">
    <property type="entry name" value="RNaseH-like_sf"/>
</dbReference>
<dbReference type="EC" id="3.1.-.-" evidence="5"/>
<dbReference type="HAMAP" id="MF_00651">
    <property type="entry name" value="Nuclease_YqgF"/>
    <property type="match status" value="1"/>
</dbReference>
<dbReference type="AlphaFoldDB" id="A0A8S0WNZ8"/>
<evidence type="ECO:0000256" key="4">
    <source>
        <dbReference type="ARBA" id="ARBA00022801"/>
    </source>
</evidence>
<dbReference type="KEGG" id="aacx:DEACI_2221"/>
<evidence type="ECO:0000313" key="7">
    <source>
        <dbReference type="EMBL" id="CAA7601554.1"/>
    </source>
</evidence>
<evidence type="ECO:0000256" key="1">
    <source>
        <dbReference type="ARBA" id="ARBA00022490"/>
    </source>
</evidence>
<evidence type="ECO:0000256" key="5">
    <source>
        <dbReference type="HAMAP-Rule" id="MF_00651"/>
    </source>
</evidence>
<evidence type="ECO:0000313" key="8">
    <source>
        <dbReference type="EMBL" id="CEJ07041.1"/>
    </source>
</evidence>
<comment type="function">
    <text evidence="5">Could be a nuclease involved in processing of the 5'-end of pre-16S rRNA.</text>
</comment>
<dbReference type="Proteomes" id="UP001071230">
    <property type="component" value="Unassembled WGS sequence"/>
</dbReference>
<proteinExistence type="inferred from homology"/>
<dbReference type="InterPro" id="IPR006641">
    <property type="entry name" value="YqgF/RNaseH-like_dom"/>
</dbReference>
<dbReference type="NCBIfam" id="TIGR00250">
    <property type="entry name" value="RNAse_H_YqgF"/>
    <property type="match status" value="1"/>
</dbReference>
<dbReference type="EMBL" id="CDGJ01000037">
    <property type="protein sequence ID" value="CEJ07041.1"/>
    <property type="molecule type" value="Genomic_DNA"/>
</dbReference>
<dbReference type="SMART" id="SM00732">
    <property type="entry name" value="YqgFc"/>
    <property type="match status" value="1"/>
</dbReference>
<dbReference type="Gene3D" id="3.30.420.140">
    <property type="entry name" value="YqgF/RNase H-like domain"/>
    <property type="match status" value="1"/>
</dbReference>
<keyword evidence="9" id="KW-1185">Reference proteome</keyword>
<accession>A0A8S0WNZ8</accession>
<dbReference type="Proteomes" id="UP000836597">
    <property type="component" value="Chromosome"/>
</dbReference>
<dbReference type="PANTHER" id="PTHR33317:SF4">
    <property type="entry name" value="POLYNUCLEOTIDYL TRANSFERASE, RIBONUCLEASE H-LIKE SUPERFAMILY PROTEIN"/>
    <property type="match status" value="1"/>
</dbReference>
<evidence type="ECO:0000313" key="9">
    <source>
        <dbReference type="Proteomes" id="UP001071230"/>
    </source>
</evidence>
<organism evidence="7">
    <name type="scientific">Acididesulfobacillus acetoxydans</name>
    <dbReference type="NCBI Taxonomy" id="1561005"/>
    <lineage>
        <taxon>Bacteria</taxon>
        <taxon>Bacillati</taxon>
        <taxon>Bacillota</taxon>
        <taxon>Clostridia</taxon>
        <taxon>Eubacteriales</taxon>
        <taxon>Peptococcaceae</taxon>
        <taxon>Acididesulfobacillus</taxon>
    </lineage>
</organism>
<keyword evidence="3 5" id="KW-0540">Nuclease</keyword>
<keyword evidence="4 5" id="KW-0378">Hydrolase</keyword>
<dbReference type="GO" id="GO:0005829">
    <property type="term" value="C:cytosol"/>
    <property type="evidence" value="ECO:0007669"/>
    <property type="project" value="TreeGrafter"/>
</dbReference>
<reference evidence="7" key="2">
    <citation type="submission" date="2020-01" db="EMBL/GenBank/DDBJ databases">
        <authorList>
            <person name="Hornung B."/>
        </authorList>
    </citation>
    <scope>NUCLEOTIDE SEQUENCE</scope>
    <source>
        <strain evidence="7">PacBioINE</strain>
    </source>
</reference>
<dbReference type="SUPFAM" id="SSF53098">
    <property type="entry name" value="Ribonuclease H-like"/>
    <property type="match status" value="1"/>
</dbReference>
<evidence type="ECO:0000256" key="3">
    <source>
        <dbReference type="ARBA" id="ARBA00022722"/>
    </source>
</evidence>
<reference evidence="8" key="1">
    <citation type="submission" date="2014-11" db="EMBL/GenBank/DDBJ databases">
        <authorList>
            <person name="Hornung B.V."/>
        </authorList>
    </citation>
    <scope>NUCLEOTIDE SEQUENCE</scope>
    <source>
        <strain evidence="8">INE</strain>
    </source>
</reference>
<dbReference type="GO" id="GO:0016788">
    <property type="term" value="F:hydrolase activity, acting on ester bonds"/>
    <property type="evidence" value="ECO:0007669"/>
    <property type="project" value="UniProtKB-UniRule"/>
</dbReference>
<dbReference type="InterPro" id="IPR005227">
    <property type="entry name" value="YqgF"/>
</dbReference>
<dbReference type="Pfam" id="PF03652">
    <property type="entry name" value="RuvX"/>
    <property type="match status" value="1"/>
</dbReference>
<evidence type="ECO:0000259" key="6">
    <source>
        <dbReference type="SMART" id="SM00732"/>
    </source>
</evidence>
<keyword evidence="2 5" id="KW-0690">Ribosome biogenesis</keyword>